<feature type="domain" description="Thiolase C-terminal" evidence="7">
    <location>
        <begin position="263"/>
        <end position="384"/>
    </location>
</feature>
<feature type="active site" description="Proton acceptor" evidence="4">
    <location>
        <position position="371"/>
    </location>
</feature>
<dbReference type="PANTHER" id="PTHR43365:SF1">
    <property type="entry name" value="ACETYL-COA C-ACYLTRANSFERASE"/>
    <property type="match status" value="1"/>
</dbReference>
<dbReference type="InterPro" id="IPR020616">
    <property type="entry name" value="Thiolase_N"/>
</dbReference>
<reference evidence="8" key="2">
    <citation type="submission" date="2020-09" db="EMBL/GenBank/DDBJ databases">
        <authorList>
            <person name="Sun Q."/>
            <person name="Ohkuma M."/>
        </authorList>
    </citation>
    <scope>NUCLEOTIDE SEQUENCE</scope>
    <source>
        <strain evidence="8">JCM 4059</strain>
    </source>
</reference>
<evidence type="ECO:0000256" key="3">
    <source>
        <dbReference type="ARBA" id="ARBA00023315"/>
    </source>
</evidence>
<reference evidence="8" key="1">
    <citation type="journal article" date="2014" name="Int. J. Syst. Evol. Microbiol.">
        <title>Complete genome sequence of Corynebacterium casei LMG S-19264T (=DSM 44701T), isolated from a smear-ripened cheese.</title>
        <authorList>
            <consortium name="US DOE Joint Genome Institute (JGI-PGF)"/>
            <person name="Walter F."/>
            <person name="Albersmeier A."/>
            <person name="Kalinowski J."/>
            <person name="Ruckert C."/>
        </authorList>
    </citation>
    <scope>NUCLEOTIDE SEQUENCE</scope>
    <source>
        <strain evidence="8">JCM 4059</strain>
    </source>
</reference>
<dbReference type="Proteomes" id="UP000638313">
    <property type="component" value="Unassembled WGS sequence"/>
</dbReference>
<evidence type="ECO:0000256" key="5">
    <source>
        <dbReference type="RuleBase" id="RU003557"/>
    </source>
</evidence>
<dbReference type="InterPro" id="IPR002155">
    <property type="entry name" value="Thiolase"/>
</dbReference>
<feature type="active site" description="Proton acceptor" evidence="4">
    <location>
        <position position="341"/>
    </location>
</feature>
<dbReference type="InterPro" id="IPR020617">
    <property type="entry name" value="Thiolase_C"/>
</dbReference>
<protein>
    <submittedName>
        <fullName evidence="8">Acetyl-CoA acetyltransferase</fullName>
    </submittedName>
</protein>
<dbReference type="PROSITE" id="PS00737">
    <property type="entry name" value="THIOLASE_2"/>
    <property type="match status" value="1"/>
</dbReference>
<evidence type="ECO:0000256" key="4">
    <source>
        <dbReference type="PIRSR" id="PIRSR000429-1"/>
    </source>
</evidence>
<dbReference type="NCBIfam" id="TIGR01930">
    <property type="entry name" value="AcCoA-C-Actrans"/>
    <property type="match status" value="1"/>
</dbReference>
<keyword evidence="9" id="KW-1185">Reference proteome</keyword>
<evidence type="ECO:0000313" key="8">
    <source>
        <dbReference type="EMBL" id="GHF29455.1"/>
    </source>
</evidence>
<feature type="active site" description="Acyl-thioester intermediate" evidence="4">
    <location>
        <position position="89"/>
    </location>
</feature>
<evidence type="ECO:0000256" key="1">
    <source>
        <dbReference type="ARBA" id="ARBA00010982"/>
    </source>
</evidence>
<evidence type="ECO:0000256" key="2">
    <source>
        <dbReference type="ARBA" id="ARBA00022679"/>
    </source>
</evidence>
<dbReference type="NCBIfam" id="NF005865">
    <property type="entry name" value="PRK07801.1"/>
    <property type="match status" value="1"/>
</dbReference>
<gene>
    <name evidence="8" type="primary">atoB</name>
    <name evidence="8" type="ORF">GCM10010218_08270</name>
</gene>
<dbReference type="CDD" id="cd00751">
    <property type="entry name" value="thiolase"/>
    <property type="match status" value="1"/>
</dbReference>
<dbReference type="InterPro" id="IPR016039">
    <property type="entry name" value="Thiolase-like"/>
</dbReference>
<dbReference type="Pfam" id="PF00108">
    <property type="entry name" value="Thiolase_N"/>
    <property type="match status" value="1"/>
</dbReference>
<comment type="caution">
    <text evidence="8">The sequence shown here is derived from an EMBL/GenBank/DDBJ whole genome shotgun (WGS) entry which is preliminary data.</text>
</comment>
<dbReference type="GO" id="GO:0016747">
    <property type="term" value="F:acyltransferase activity, transferring groups other than amino-acyl groups"/>
    <property type="evidence" value="ECO:0007669"/>
    <property type="project" value="InterPro"/>
</dbReference>
<dbReference type="PANTHER" id="PTHR43365">
    <property type="entry name" value="BLR7806 PROTEIN"/>
    <property type="match status" value="1"/>
</dbReference>
<name>A0A919AWR7_9ACTN</name>
<keyword evidence="2 5" id="KW-0808">Transferase</keyword>
<evidence type="ECO:0000313" key="9">
    <source>
        <dbReference type="Proteomes" id="UP000638313"/>
    </source>
</evidence>
<evidence type="ECO:0000259" key="7">
    <source>
        <dbReference type="Pfam" id="PF02803"/>
    </source>
</evidence>
<dbReference type="Gene3D" id="3.40.47.10">
    <property type="match status" value="2"/>
</dbReference>
<feature type="domain" description="Thiolase N-terminal" evidence="6">
    <location>
        <begin position="5"/>
        <end position="253"/>
    </location>
</feature>
<comment type="similarity">
    <text evidence="1 5">Belongs to the thiolase-like superfamily. Thiolase family.</text>
</comment>
<evidence type="ECO:0000259" key="6">
    <source>
        <dbReference type="Pfam" id="PF00108"/>
    </source>
</evidence>
<dbReference type="EMBL" id="BNBD01000001">
    <property type="protein sequence ID" value="GHF29455.1"/>
    <property type="molecule type" value="Genomic_DNA"/>
</dbReference>
<dbReference type="SUPFAM" id="SSF53901">
    <property type="entry name" value="Thiolase-like"/>
    <property type="match status" value="2"/>
</dbReference>
<accession>A0A919AWR7</accession>
<dbReference type="InterPro" id="IPR020613">
    <property type="entry name" value="Thiolase_CS"/>
</dbReference>
<dbReference type="PIRSF" id="PIRSF000429">
    <property type="entry name" value="Ac-CoA_Ac_transf"/>
    <property type="match status" value="1"/>
</dbReference>
<sequence>MADAYIVDAVRTPVGRRGGALAAAHPADLAAHVLRALLGRTGVDPGAVDDVVLGCLDTVGPQAGDIARTAWLAAGLPEHVPGVTVDRQCGSGQQALHFAAQAVLSGTQDLVVAGGTQNMSQVPIGYAFHQAVRPLGLTAGPFAGSAGWRARYGGLPVDQFHGAELIADQWGITRERMEEYALESHRRAVRALDEGRFARETLPYGDCTADEGPRRDTSLARMAALPPVVPGGRLTAAVSSQISDAAAALLVANDRALRTHGLTPRARIHHLSVRGEDPVRMLTAPIPATEHALRKAGMRIDDIDLVEVNEAFAPVVLAWLAETGADPGRVNVNGGAIALGHPLGATGARLMTTLLHELERTGGRFGLQTMCEGGGQANVTIIERV</sequence>
<organism evidence="8 9">
    <name type="scientific">Streptomyces mashuensis</name>
    <dbReference type="NCBI Taxonomy" id="33904"/>
    <lineage>
        <taxon>Bacteria</taxon>
        <taxon>Bacillati</taxon>
        <taxon>Actinomycetota</taxon>
        <taxon>Actinomycetes</taxon>
        <taxon>Kitasatosporales</taxon>
        <taxon>Streptomycetaceae</taxon>
        <taxon>Streptomyces</taxon>
    </lineage>
</organism>
<dbReference type="Pfam" id="PF02803">
    <property type="entry name" value="Thiolase_C"/>
    <property type="match status" value="1"/>
</dbReference>
<dbReference type="RefSeq" id="WP_190127945.1">
    <property type="nucleotide sequence ID" value="NZ_BNBD01000001.1"/>
</dbReference>
<dbReference type="AlphaFoldDB" id="A0A919AWR7"/>
<proteinExistence type="inferred from homology"/>
<keyword evidence="3 5" id="KW-0012">Acyltransferase</keyword>